<feature type="region of interest" description="Disordered" evidence="1">
    <location>
        <begin position="137"/>
        <end position="176"/>
    </location>
</feature>
<evidence type="ECO:0000256" key="1">
    <source>
        <dbReference type="SAM" id="MobiDB-lite"/>
    </source>
</evidence>
<dbReference type="EMBL" id="KZ678136">
    <property type="protein sequence ID" value="PSN66513.1"/>
    <property type="molecule type" value="Genomic_DNA"/>
</dbReference>
<proteinExistence type="predicted"/>
<accession>A0A2T2NM50</accession>
<dbReference type="AlphaFoldDB" id="A0A2T2NM50"/>
<feature type="region of interest" description="Disordered" evidence="1">
    <location>
        <begin position="1"/>
        <end position="41"/>
    </location>
</feature>
<dbReference type="Proteomes" id="UP000240883">
    <property type="component" value="Unassembled WGS sequence"/>
</dbReference>
<feature type="compositionally biased region" description="Basic and acidic residues" evidence="1">
    <location>
        <begin position="1"/>
        <end position="13"/>
    </location>
</feature>
<protein>
    <submittedName>
        <fullName evidence="2">Uncharacterized protein</fullName>
    </submittedName>
</protein>
<keyword evidence="3" id="KW-1185">Reference proteome</keyword>
<name>A0A2T2NM50_CORCC</name>
<gene>
    <name evidence="2" type="ORF">BS50DRAFT_416315</name>
</gene>
<reference evidence="2 3" key="1">
    <citation type="journal article" date="2018" name="Front. Microbiol.">
        <title>Genome-Wide Analysis of Corynespora cassiicola Leaf Fall Disease Putative Effectors.</title>
        <authorList>
            <person name="Lopez D."/>
            <person name="Ribeiro S."/>
            <person name="Label P."/>
            <person name="Fumanal B."/>
            <person name="Venisse J.S."/>
            <person name="Kohler A."/>
            <person name="de Oliveira R.R."/>
            <person name="Labutti K."/>
            <person name="Lipzen A."/>
            <person name="Lail K."/>
            <person name="Bauer D."/>
            <person name="Ohm R.A."/>
            <person name="Barry K.W."/>
            <person name="Spatafora J."/>
            <person name="Grigoriev I.V."/>
            <person name="Martin F.M."/>
            <person name="Pujade-Renaud V."/>
        </authorList>
    </citation>
    <scope>NUCLEOTIDE SEQUENCE [LARGE SCALE GENOMIC DNA]</scope>
    <source>
        <strain evidence="2 3">Philippines</strain>
    </source>
</reference>
<organism evidence="2 3">
    <name type="scientific">Corynespora cassiicola Philippines</name>
    <dbReference type="NCBI Taxonomy" id="1448308"/>
    <lineage>
        <taxon>Eukaryota</taxon>
        <taxon>Fungi</taxon>
        <taxon>Dikarya</taxon>
        <taxon>Ascomycota</taxon>
        <taxon>Pezizomycotina</taxon>
        <taxon>Dothideomycetes</taxon>
        <taxon>Pleosporomycetidae</taxon>
        <taxon>Pleosporales</taxon>
        <taxon>Corynesporascaceae</taxon>
        <taxon>Corynespora</taxon>
    </lineage>
</organism>
<evidence type="ECO:0000313" key="3">
    <source>
        <dbReference type="Proteomes" id="UP000240883"/>
    </source>
</evidence>
<sequence length="176" mass="20009">MRPVPDLRTEPKPGPRPNRIVAVRREERGATGQNCRAGEAMERWNDGTMERPSEGLSTFPIALSCSVPMYYCHGVLSRRIYSLIPHTHTHTPVSPTSPPPPSPLQQQQHERVMGTTFFADLEGKKRGQQTLKISKLPLSSLPSLRQRDRRKTWSAPALQNRYHTPFTPHLRRCSEP</sequence>
<evidence type="ECO:0000313" key="2">
    <source>
        <dbReference type="EMBL" id="PSN66513.1"/>
    </source>
</evidence>